<dbReference type="RefSeq" id="WP_106193911.1">
    <property type="nucleotide sequence ID" value="NZ_PVTO01000014.1"/>
</dbReference>
<dbReference type="InterPro" id="IPR046335">
    <property type="entry name" value="LacI/GalR-like_sensor"/>
</dbReference>
<keyword evidence="1" id="KW-0805">Transcription regulation</keyword>
<dbReference type="EMBL" id="PVTO01000014">
    <property type="protein sequence ID" value="PRY82246.1"/>
    <property type="molecule type" value="Genomic_DNA"/>
</dbReference>
<evidence type="ECO:0000259" key="4">
    <source>
        <dbReference type="PROSITE" id="PS50949"/>
    </source>
</evidence>
<dbReference type="Proteomes" id="UP000238205">
    <property type="component" value="Unassembled WGS sequence"/>
</dbReference>
<dbReference type="OrthoDB" id="9813468at2"/>
<dbReference type="GO" id="GO:0003700">
    <property type="term" value="F:DNA-binding transcription factor activity"/>
    <property type="evidence" value="ECO:0007669"/>
    <property type="project" value="InterPro"/>
</dbReference>
<accession>A0A2T0W6B1</accession>
<dbReference type="InterPro" id="IPR033532">
    <property type="entry name" value="AraR_ligand_bind_dom"/>
</dbReference>
<dbReference type="PANTHER" id="PTHR30146:SF150">
    <property type="entry name" value="ARABINOSE METABOLISM TRANSCRIPTIONAL REPRESSOR"/>
    <property type="match status" value="1"/>
</dbReference>
<dbReference type="Gene3D" id="1.10.10.10">
    <property type="entry name" value="Winged helix-like DNA-binding domain superfamily/Winged helix DNA-binding domain"/>
    <property type="match status" value="1"/>
</dbReference>
<dbReference type="PANTHER" id="PTHR30146">
    <property type="entry name" value="LACI-RELATED TRANSCRIPTIONAL REPRESSOR"/>
    <property type="match status" value="1"/>
</dbReference>
<dbReference type="SUPFAM" id="SSF46785">
    <property type="entry name" value="Winged helix' DNA-binding domain"/>
    <property type="match status" value="1"/>
</dbReference>
<dbReference type="Gene3D" id="3.40.50.2300">
    <property type="match status" value="2"/>
</dbReference>
<evidence type="ECO:0000313" key="6">
    <source>
        <dbReference type="Proteomes" id="UP000238205"/>
    </source>
</evidence>
<dbReference type="SUPFAM" id="SSF53822">
    <property type="entry name" value="Periplasmic binding protein-like I"/>
    <property type="match status" value="1"/>
</dbReference>
<dbReference type="CDD" id="cd07377">
    <property type="entry name" value="WHTH_GntR"/>
    <property type="match status" value="1"/>
</dbReference>
<evidence type="ECO:0000256" key="2">
    <source>
        <dbReference type="ARBA" id="ARBA00023125"/>
    </source>
</evidence>
<dbReference type="GO" id="GO:0000976">
    <property type="term" value="F:transcription cis-regulatory region binding"/>
    <property type="evidence" value="ECO:0007669"/>
    <property type="project" value="TreeGrafter"/>
</dbReference>
<dbReference type="SMART" id="SM00345">
    <property type="entry name" value="HTH_GNTR"/>
    <property type="match status" value="1"/>
</dbReference>
<gene>
    <name evidence="5" type="ORF">CLV38_11442</name>
</gene>
<protein>
    <submittedName>
        <fullName evidence="5">GntR family transcriptional regulator of arabinose operon</fullName>
    </submittedName>
</protein>
<dbReference type="Pfam" id="PF00392">
    <property type="entry name" value="GntR"/>
    <property type="match status" value="1"/>
</dbReference>
<dbReference type="AlphaFoldDB" id="A0A2T0W6B1"/>
<evidence type="ECO:0000313" key="5">
    <source>
        <dbReference type="EMBL" id="PRY82246.1"/>
    </source>
</evidence>
<dbReference type="PROSITE" id="PS50949">
    <property type="entry name" value="HTH_GNTR"/>
    <property type="match status" value="1"/>
</dbReference>
<feature type="domain" description="HTH gntR-type" evidence="4">
    <location>
        <begin position="4"/>
        <end position="72"/>
    </location>
</feature>
<dbReference type="Pfam" id="PF13377">
    <property type="entry name" value="Peripla_BP_3"/>
    <property type="match status" value="1"/>
</dbReference>
<reference evidence="5 6" key="1">
    <citation type="submission" date="2018-03" db="EMBL/GenBank/DDBJ databases">
        <title>Genomic Encyclopedia of Archaeal and Bacterial Type Strains, Phase II (KMG-II): from individual species to whole genera.</title>
        <authorList>
            <person name="Goeker M."/>
        </authorList>
    </citation>
    <scope>NUCLEOTIDE SEQUENCE [LARGE SCALE GENOMIC DNA]</scope>
    <source>
        <strain evidence="5 6">DSM 13175</strain>
    </source>
</reference>
<evidence type="ECO:0000256" key="1">
    <source>
        <dbReference type="ARBA" id="ARBA00023015"/>
    </source>
</evidence>
<keyword evidence="6" id="KW-1185">Reference proteome</keyword>
<proteinExistence type="predicted"/>
<keyword evidence="3" id="KW-0804">Transcription</keyword>
<dbReference type="CDD" id="cd01541">
    <property type="entry name" value="PBP1_AraR"/>
    <property type="match status" value="1"/>
</dbReference>
<dbReference type="InterPro" id="IPR036390">
    <property type="entry name" value="WH_DNA-bd_sf"/>
</dbReference>
<sequence>MPSQPKYLTIKNDLKMLIEKGDIKVGEKIPSEADLRAQYSVSRHTIRQSISELVNSGHLIKQQGAGTFVSDQYKTQLNKNGKKTIGVITTYISDYIFPSIIRGIEEELSKQNYSLMLSSTRNNVDNEKLSLDSMIGQEVDGLIIEPTKSNLMNPNLNYYLNLSEQKKPLVMMNASYEELELPLIALDDIKAGRLATEHLIELGHKHIGMITKADDIQGKNRLKGYLKALHKADLTFKSNHILRYDTESKPYISEKINELLLSDNAPTAFVAYNDEIAVKLIKEIDNIGKNCPNDFSVVSHDNSFYSTALPSVKLTSIEHPKEELGKAAAQWIINAVEGKNNDQKSVIFEPKLVLRTSTKKIE</sequence>
<dbReference type="InterPro" id="IPR000524">
    <property type="entry name" value="Tscrpt_reg_HTH_GntR"/>
</dbReference>
<name>A0A2T0W6B1_9LACT</name>
<comment type="caution">
    <text evidence="5">The sequence shown here is derived from an EMBL/GenBank/DDBJ whole genome shotgun (WGS) entry which is preliminary data.</text>
</comment>
<dbReference type="InterPro" id="IPR036388">
    <property type="entry name" value="WH-like_DNA-bd_sf"/>
</dbReference>
<dbReference type="PRINTS" id="PR00035">
    <property type="entry name" value="HTHGNTR"/>
</dbReference>
<dbReference type="InterPro" id="IPR028082">
    <property type="entry name" value="Peripla_BP_I"/>
</dbReference>
<evidence type="ECO:0000256" key="3">
    <source>
        <dbReference type="ARBA" id="ARBA00023163"/>
    </source>
</evidence>
<organism evidence="5 6">
    <name type="scientific">Alkalibacterium olivapovliticus</name>
    <dbReference type="NCBI Taxonomy" id="99907"/>
    <lineage>
        <taxon>Bacteria</taxon>
        <taxon>Bacillati</taxon>
        <taxon>Bacillota</taxon>
        <taxon>Bacilli</taxon>
        <taxon>Lactobacillales</taxon>
        <taxon>Carnobacteriaceae</taxon>
        <taxon>Alkalibacterium</taxon>
    </lineage>
</organism>
<keyword evidence="2" id="KW-0238">DNA-binding</keyword>